<protein>
    <recommendedName>
        <fullName evidence="4">Photosystem II phosphoprotein</fullName>
    </recommendedName>
</protein>
<proteinExistence type="predicted"/>
<keyword evidence="3" id="KW-1185">Reference proteome</keyword>
<evidence type="ECO:0000313" key="3">
    <source>
        <dbReference type="Proteomes" id="UP000199541"/>
    </source>
</evidence>
<feature type="region of interest" description="Disordered" evidence="1">
    <location>
        <begin position="1"/>
        <end position="33"/>
    </location>
</feature>
<evidence type="ECO:0000313" key="2">
    <source>
        <dbReference type="EMBL" id="SDW94127.1"/>
    </source>
</evidence>
<name>A0A1H2XMQ7_9RHOB</name>
<dbReference type="EMBL" id="FNOB01000008">
    <property type="protein sequence ID" value="SDW94127.1"/>
    <property type="molecule type" value="Genomic_DNA"/>
</dbReference>
<accession>A0A1H2XMQ7</accession>
<gene>
    <name evidence="2" type="ORF">SAMN05444006_10885</name>
</gene>
<evidence type="ECO:0000256" key="1">
    <source>
        <dbReference type="SAM" id="MobiDB-lite"/>
    </source>
</evidence>
<organism evidence="2 3">
    <name type="scientific">Allgaiera indica</name>
    <dbReference type="NCBI Taxonomy" id="765699"/>
    <lineage>
        <taxon>Bacteria</taxon>
        <taxon>Pseudomonadati</taxon>
        <taxon>Pseudomonadota</taxon>
        <taxon>Alphaproteobacteria</taxon>
        <taxon>Rhodobacterales</taxon>
        <taxon>Paracoccaceae</taxon>
        <taxon>Allgaiera</taxon>
    </lineage>
</organism>
<sequence>MNETPAMTGGGTLVPRKSPVPQTGWGLLTRGTG</sequence>
<reference evidence="2 3" key="1">
    <citation type="submission" date="2016-10" db="EMBL/GenBank/DDBJ databases">
        <authorList>
            <person name="Varghese N."/>
            <person name="Submissions S."/>
        </authorList>
    </citation>
    <scope>NUCLEOTIDE SEQUENCE [LARGE SCALE GENOMIC DNA]</scope>
    <source>
        <strain evidence="2 3">DSM 24802</strain>
    </source>
</reference>
<evidence type="ECO:0008006" key="4">
    <source>
        <dbReference type="Google" id="ProtNLM"/>
    </source>
</evidence>
<dbReference type="Proteomes" id="UP000199541">
    <property type="component" value="Unassembled WGS sequence"/>
</dbReference>
<comment type="caution">
    <text evidence="2">The sequence shown here is derived from an EMBL/GenBank/DDBJ whole genome shotgun (WGS) entry which is preliminary data.</text>
</comment>